<dbReference type="SMART" id="SM00287">
    <property type="entry name" value="SH3b"/>
    <property type="match status" value="1"/>
</dbReference>
<feature type="compositionally biased region" description="Low complexity" evidence="1">
    <location>
        <begin position="87"/>
        <end position="98"/>
    </location>
</feature>
<sequence length="302" mass="31297">MRNFVPVGRHRAAETRRTPLSRILGAATVGALALASLAAAVPVGPNPATRSTAELPVPFEATDAAAAALDERAEEVAQRSEAREPVDTPTPTAAAAPSAPEPEPVPAVTGQLWVTSAVNVRSGPSADDERLTTLAWADQVDVTGESADGWTQVIWDERVAWVNSSYLAAEEPIATEPEDQGVSSAACATSAEIESSLAANAAAAYRAVCAVFPGVASAYGGYRAGDGGDHGSGHALDIMVTGASGWEIARYLQAHAGELGITYLIFEQQMWMAGDAAGAWTYMADRGSATANHYDHVHVSTS</sequence>
<feature type="region of interest" description="Disordered" evidence="1">
    <location>
        <begin position="72"/>
        <end position="106"/>
    </location>
</feature>
<dbReference type="Pfam" id="PF26571">
    <property type="entry name" value="VldE"/>
    <property type="match status" value="1"/>
</dbReference>
<dbReference type="PROSITE" id="PS51781">
    <property type="entry name" value="SH3B"/>
    <property type="match status" value="1"/>
</dbReference>
<dbReference type="Pfam" id="PF08239">
    <property type="entry name" value="SH3_3"/>
    <property type="match status" value="1"/>
</dbReference>
<dbReference type="InterPro" id="IPR058593">
    <property type="entry name" value="ARB_07466-like_C"/>
</dbReference>
<feature type="domain" description="SH3b" evidence="2">
    <location>
        <begin position="103"/>
        <end position="171"/>
    </location>
</feature>
<reference evidence="3 4" key="1">
    <citation type="submission" date="2021-04" db="EMBL/GenBank/DDBJ databases">
        <title>Ruania sp. nov., isolated from sandy soil of mangrove forest.</title>
        <authorList>
            <person name="Ge X."/>
            <person name="Huang R."/>
            <person name="Liu W."/>
        </authorList>
    </citation>
    <scope>NUCLEOTIDE SEQUENCE [LARGE SCALE GENOMIC DNA]</scope>
    <source>
        <strain evidence="3 4">N2-46</strain>
    </source>
</reference>
<dbReference type="RefSeq" id="WP_223407459.1">
    <property type="nucleotide sequence ID" value="NZ_JAGSHT010000014.1"/>
</dbReference>
<gene>
    <name evidence="3" type="ORF">KCQ71_15415</name>
</gene>
<keyword evidence="4" id="KW-1185">Reference proteome</keyword>
<comment type="caution">
    <text evidence="3">The sequence shown here is derived from an EMBL/GenBank/DDBJ whole genome shotgun (WGS) entry which is preliminary data.</text>
</comment>
<dbReference type="Proteomes" id="UP000826651">
    <property type="component" value="Unassembled WGS sequence"/>
</dbReference>
<dbReference type="EMBL" id="JAGSHT010000014">
    <property type="protein sequence ID" value="MBZ2197549.1"/>
    <property type="molecule type" value="Genomic_DNA"/>
</dbReference>
<evidence type="ECO:0000259" key="2">
    <source>
        <dbReference type="PROSITE" id="PS51781"/>
    </source>
</evidence>
<feature type="compositionally biased region" description="Basic and acidic residues" evidence="1">
    <location>
        <begin position="72"/>
        <end position="86"/>
    </location>
</feature>
<proteinExistence type="predicted"/>
<evidence type="ECO:0000313" key="4">
    <source>
        <dbReference type="Proteomes" id="UP000826651"/>
    </source>
</evidence>
<dbReference type="Gene3D" id="2.30.30.40">
    <property type="entry name" value="SH3 Domains"/>
    <property type="match status" value="1"/>
</dbReference>
<protein>
    <submittedName>
        <fullName evidence="3">SH3 domain-containing protein</fullName>
    </submittedName>
</protein>
<organism evidence="3 4">
    <name type="scientific">Occultella gossypii</name>
    <dbReference type="NCBI Taxonomy" id="2800820"/>
    <lineage>
        <taxon>Bacteria</taxon>
        <taxon>Bacillati</taxon>
        <taxon>Actinomycetota</taxon>
        <taxon>Actinomycetes</taxon>
        <taxon>Micrococcales</taxon>
        <taxon>Ruaniaceae</taxon>
        <taxon>Occultella</taxon>
    </lineage>
</organism>
<dbReference type="InterPro" id="IPR003646">
    <property type="entry name" value="SH3-like_bac-type"/>
</dbReference>
<accession>A0ABS7SB09</accession>
<name>A0ABS7SB09_9MICO</name>
<evidence type="ECO:0000313" key="3">
    <source>
        <dbReference type="EMBL" id="MBZ2197549.1"/>
    </source>
</evidence>
<evidence type="ECO:0000256" key="1">
    <source>
        <dbReference type="SAM" id="MobiDB-lite"/>
    </source>
</evidence>